<keyword evidence="2" id="KW-1185">Reference proteome</keyword>
<sequence>MEAITSGIMGELATRSLSFLIDRYLKPAPSEVGIKQLQWMLLRVRLTIEEAEGRCITSQAMLHQLNILRRVVYKGYYMLDSLILRIPEEEISGEKEHGVSHFLSLSISRAAKRFCFRTGCKYGTESLEKMLESLEITIAGMSEFLIVLRNYPPPMFRQPYSTYMFIEKCMFGRQLEMERVINFLLHEEPPVHYDFGVLPIVGPGKVGKTTLVEHAQFDERVRSHFSHVIFLSDNDFREV</sequence>
<dbReference type="Proteomes" id="UP001341281">
    <property type="component" value="Chromosome 07"/>
</dbReference>
<reference evidence="1 2" key="1">
    <citation type="submission" date="2024-02" db="EMBL/GenBank/DDBJ databases">
        <title>High-quality chromosome-scale genome assembly of Pensacola bahiagrass (Paspalum notatum Flugge var. saurae).</title>
        <authorList>
            <person name="Vega J.M."/>
            <person name="Podio M."/>
            <person name="Orjuela J."/>
            <person name="Siena L.A."/>
            <person name="Pessino S.C."/>
            <person name="Combes M.C."/>
            <person name="Mariac C."/>
            <person name="Albertini E."/>
            <person name="Pupilli F."/>
            <person name="Ortiz J.P.A."/>
            <person name="Leblanc O."/>
        </authorList>
    </citation>
    <scope>NUCLEOTIDE SEQUENCE [LARGE SCALE GENOMIC DNA]</scope>
    <source>
        <strain evidence="1">R1</strain>
        <tissue evidence="1">Leaf</tissue>
    </source>
</reference>
<dbReference type="PANTHER" id="PTHR33377">
    <property type="entry name" value="OS10G0134700 PROTEIN-RELATED"/>
    <property type="match status" value="1"/>
</dbReference>
<name>A0AAQ3U0W8_PASNO</name>
<gene>
    <name evidence="1" type="ORF">U9M48_030544</name>
</gene>
<organism evidence="1 2">
    <name type="scientific">Paspalum notatum var. saurae</name>
    <dbReference type="NCBI Taxonomy" id="547442"/>
    <lineage>
        <taxon>Eukaryota</taxon>
        <taxon>Viridiplantae</taxon>
        <taxon>Streptophyta</taxon>
        <taxon>Embryophyta</taxon>
        <taxon>Tracheophyta</taxon>
        <taxon>Spermatophyta</taxon>
        <taxon>Magnoliopsida</taxon>
        <taxon>Liliopsida</taxon>
        <taxon>Poales</taxon>
        <taxon>Poaceae</taxon>
        <taxon>PACMAD clade</taxon>
        <taxon>Panicoideae</taxon>
        <taxon>Andropogonodae</taxon>
        <taxon>Paspaleae</taxon>
        <taxon>Paspalinae</taxon>
        <taxon>Paspalum</taxon>
    </lineage>
</organism>
<protein>
    <recommendedName>
        <fullName evidence="3">NB-ARC domain-containing protein</fullName>
    </recommendedName>
</protein>
<evidence type="ECO:0000313" key="1">
    <source>
        <dbReference type="EMBL" id="WVZ83386.1"/>
    </source>
</evidence>
<evidence type="ECO:0008006" key="3">
    <source>
        <dbReference type="Google" id="ProtNLM"/>
    </source>
</evidence>
<accession>A0AAQ3U0W8</accession>
<dbReference type="EMBL" id="CP144751">
    <property type="protein sequence ID" value="WVZ83386.1"/>
    <property type="molecule type" value="Genomic_DNA"/>
</dbReference>
<evidence type="ECO:0000313" key="2">
    <source>
        <dbReference type="Proteomes" id="UP001341281"/>
    </source>
</evidence>
<dbReference type="PANTHER" id="PTHR33377:SF20">
    <property type="entry name" value="RX N-TERMINAL DOMAIN-CONTAINING PROTEIN"/>
    <property type="match status" value="1"/>
</dbReference>
<dbReference type="AlphaFoldDB" id="A0AAQ3U0W8"/>
<dbReference type="Gene3D" id="3.40.50.300">
    <property type="entry name" value="P-loop containing nucleotide triphosphate hydrolases"/>
    <property type="match status" value="1"/>
</dbReference>
<proteinExistence type="predicted"/>
<dbReference type="SUPFAM" id="SSF52540">
    <property type="entry name" value="P-loop containing nucleoside triphosphate hydrolases"/>
    <property type="match status" value="1"/>
</dbReference>
<dbReference type="InterPro" id="IPR027417">
    <property type="entry name" value="P-loop_NTPase"/>
</dbReference>